<name>A0AAW0CL85_9AGAR</name>
<evidence type="ECO:0000313" key="1">
    <source>
        <dbReference type="EMBL" id="KAK7038433.1"/>
    </source>
</evidence>
<organism evidence="1 2">
    <name type="scientific">Favolaschia claudopus</name>
    <dbReference type="NCBI Taxonomy" id="2862362"/>
    <lineage>
        <taxon>Eukaryota</taxon>
        <taxon>Fungi</taxon>
        <taxon>Dikarya</taxon>
        <taxon>Basidiomycota</taxon>
        <taxon>Agaricomycotina</taxon>
        <taxon>Agaricomycetes</taxon>
        <taxon>Agaricomycetidae</taxon>
        <taxon>Agaricales</taxon>
        <taxon>Marasmiineae</taxon>
        <taxon>Mycenaceae</taxon>
        <taxon>Favolaschia</taxon>
    </lineage>
</organism>
<dbReference type="AlphaFoldDB" id="A0AAW0CL85"/>
<gene>
    <name evidence="1" type="ORF">R3P38DRAFT_3475407</name>
</gene>
<accession>A0AAW0CL85</accession>
<dbReference type="Proteomes" id="UP001362999">
    <property type="component" value="Unassembled WGS sequence"/>
</dbReference>
<comment type="caution">
    <text evidence="1">The sequence shown here is derived from an EMBL/GenBank/DDBJ whole genome shotgun (WGS) entry which is preliminary data.</text>
</comment>
<reference evidence="1 2" key="1">
    <citation type="journal article" date="2024" name="J Genomics">
        <title>Draft genome sequencing and assembly of Favolaschia claudopus CIRM-BRFM 2984 isolated from oak limbs.</title>
        <authorList>
            <person name="Navarro D."/>
            <person name="Drula E."/>
            <person name="Chaduli D."/>
            <person name="Cazenave R."/>
            <person name="Ahrendt S."/>
            <person name="Wang J."/>
            <person name="Lipzen A."/>
            <person name="Daum C."/>
            <person name="Barry K."/>
            <person name="Grigoriev I.V."/>
            <person name="Favel A."/>
            <person name="Rosso M.N."/>
            <person name="Martin F."/>
        </authorList>
    </citation>
    <scope>NUCLEOTIDE SEQUENCE [LARGE SCALE GENOMIC DNA]</scope>
    <source>
        <strain evidence="1 2">CIRM-BRFM 2984</strain>
    </source>
</reference>
<evidence type="ECO:0000313" key="2">
    <source>
        <dbReference type="Proteomes" id="UP001362999"/>
    </source>
</evidence>
<sequence>MPRPTTLLLGVLPVTFLGVGYYQHRRLFATYPSLPVPPAYEIAARKDRPAFGRNGFNSQDTTEKEQWILPHAGHMLAATVPQQLLQGKQETAEDTPVIVFARAFWDTWPLRIERRIVHVLDRIGLLFQLRGGLVGAVEEHNFVETARILGGLFVVEAHDRPSGPLIASWWLRSSQPKPISVQPPSDRGAARILGGYHSFIVQDIQSPADGKPSFRLCFVCDLVTATSQESTRDVKSLPLADFGGAWQKIFVGFHEFYARLLLDLAIRRLQRA</sequence>
<dbReference type="EMBL" id="JAWWNJ010000017">
    <property type="protein sequence ID" value="KAK7038433.1"/>
    <property type="molecule type" value="Genomic_DNA"/>
</dbReference>
<proteinExistence type="predicted"/>
<protein>
    <submittedName>
        <fullName evidence="1">Uncharacterized protein</fullName>
    </submittedName>
</protein>
<keyword evidence="2" id="KW-1185">Reference proteome</keyword>